<dbReference type="EMBL" id="CP003358">
    <property type="protein sequence ID" value="AGB46245.1"/>
    <property type="molecule type" value="Genomic_DNA"/>
</dbReference>
<accession>L0KNL0</accession>
<gene>
    <name evidence="8" type="ordered locus">Mesau_03894</name>
</gene>
<evidence type="ECO:0000256" key="3">
    <source>
        <dbReference type="ARBA" id="ARBA00023136"/>
    </source>
</evidence>
<dbReference type="GO" id="GO:0009279">
    <property type="term" value="C:cell outer membrane"/>
    <property type="evidence" value="ECO:0007669"/>
    <property type="project" value="UniProtKB-SubCell"/>
</dbReference>
<dbReference type="RefSeq" id="WP_015317659.1">
    <property type="nucleotide sequence ID" value="NC_019973.1"/>
</dbReference>
<comment type="subcellular location">
    <subcellularLocation>
        <location evidence="1">Cell outer membrane</location>
    </subcellularLocation>
</comment>
<evidence type="ECO:0000256" key="2">
    <source>
        <dbReference type="ARBA" id="ARBA00022729"/>
    </source>
</evidence>
<dbReference type="PANTHER" id="PTHR34001:SF3">
    <property type="entry name" value="BLL7405 PROTEIN"/>
    <property type="match status" value="1"/>
</dbReference>
<evidence type="ECO:0000256" key="1">
    <source>
        <dbReference type="ARBA" id="ARBA00004442"/>
    </source>
</evidence>
<dbReference type="InterPro" id="IPR011250">
    <property type="entry name" value="OMP/PagP_B-barrel"/>
</dbReference>
<dbReference type="Proteomes" id="UP000010998">
    <property type="component" value="Chromosome"/>
</dbReference>
<keyword evidence="3" id="KW-0472">Membrane</keyword>
<keyword evidence="9" id="KW-1185">Reference proteome</keyword>
<dbReference type="InterPro" id="IPR051692">
    <property type="entry name" value="OMP-like"/>
</dbReference>
<dbReference type="STRING" id="754035.Mesau_03894"/>
<protein>
    <submittedName>
        <fullName evidence="8">Opacity protein</fullName>
    </submittedName>
</protein>
<organism evidence="8 9">
    <name type="scientific">Mesorhizobium australicum (strain HAMBI 3006 / LMG 24608 / WSM2073)</name>
    <dbReference type="NCBI Taxonomy" id="754035"/>
    <lineage>
        <taxon>Bacteria</taxon>
        <taxon>Pseudomonadati</taxon>
        <taxon>Pseudomonadota</taxon>
        <taxon>Alphaproteobacteria</taxon>
        <taxon>Hyphomicrobiales</taxon>
        <taxon>Phyllobacteriaceae</taxon>
        <taxon>Mesorhizobium</taxon>
    </lineage>
</organism>
<dbReference type="KEGG" id="mam:Mesau_03894"/>
<evidence type="ECO:0000256" key="5">
    <source>
        <dbReference type="ARBA" id="ARBA00038306"/>
    </source>
</evidence>
<evidence type="ECO:0000256" key="6">
    <source>
        <dbReference type="SAM" id="SignalP"/>
    </source>
</evidence>
<dbReference type="PANTHER" id="PTHR34001">
    <property type="entry name" value="BLL7405 PROTEIN"/>
    <property type="match status" value="1"/>
</dbReference>
<dbReference type="Gene3D" id="2.40.160.20">
    <property type="match status" value="1"/>
</dbReference>
<dbReference type="GeneID" id="90991240"/>
<feature type="signal peptide" evidence="6">
    <location>
        <begin position="1"/>
        <end position="20"/>
    </location>
</feature>
<evidence type="ECO:0000256" key="4">
    <source>
        <dbReference type="ARBA" id="ARBA00023237"/>
    </source>
</evidence>
<evidence type="ECO:0000313" key="8">
    <source>
        <dbReference type="EMBL" id="AGB46245.1"/>
    </source>
</evidence>
<dbReference type="Pfam" id="PF13505">
    <property type="entry name" value="OMP_b-brl"/>
    <property type="match status" value="1"/>
</dbReference>
<dbReference type="SUPFAM" id="SSF56925">
    <property type="entry name" value="OMPA-like"/>
    <property type="match status" value="1"/>
</dbReference>
<proteinExistence type="inferred from homology"/>
<name>L0KNL0_MESAW</name>
<reference evidence="9" key="1">
    <citation type="submission" date="2012-02" db="EMBL/GenBank/DDBJ databases">
        <title>Complete sequence of Mesorhizobium australicum WSM2073.</title>
        <authorList>
            <person name="Lucas S."/>
            <person name="Han J."/>
            <person name="Lapidus A."/>
            <person name="Cheng J.-F."/>
            <person name="Goodwin L."/>
            <person name="Pitluck S."/>
            <person name="Peters L."/>
            <person name="Gu W."/>
            <person name="Detter J.C."/>
            <person name="Han C."/>
            <person name="Tapia R."/>
            <person name="Land M."/>
            <person name="Hauser L."/>
            <person name="Kyrpides N."/>
            <person name="Ivanova N."/>
            <person name="Pagani I."/>
            <person name="Reeve W.G."/>
            <person name="Howieson J.G."/>
            <person name="Tiwari R.P."/>
            <person name="O'Hara G.W."/>
            <person name="Atkins C.A."/>
            <person name="Ronson C.W."/>
            <person name="Nandasena K.G."/>
            <person name="Woyke T."/>
        </authorList>
    </citation>
    <scope>NUCLEOTIDE SEQUENCE [LARGE SCALE GENOMIC DNA]</scope>
    <source>
        <strain evidence="9">LMG 24608 / HAMBI 3006 / WSM2073</strain>
    </source>
</reference>
<comment type="similarity">
    <text evidence="5">Belongs to the Omp25/RopB family.</text>
</comment>
<dbReference type="HOGENOM" id="CLU_037100_0_1_5"/>
<keyword evidence="4" id="KW-0998">Cell outer membrane</keyword>
<evidence type="ECO:0000259" key="7">
    <source>
        <dbReference type="Pfam" id="PF13505"/>
    </source>
</evidence>
<sequence length="225" mass="23841">MRALLLASAMLTVIGGQAFAADAIGLGPAAHDWSGVYVGGHLGYGFGKTDATYNLPNTPAIRGTQDYDIDGFLGGVQIGYNYQVNSAVLGIEADISGADIKGHSDEVNVGGGDVYDTRVDWFGSISARAGYAFGSTLVYGTGGLAIGGVENQYLDGPADSYSEKNTKIGWTIGAGLEQAITDHWSANAEYRYVDLRDQTINYAPNSNTTFDNTFSTVRIGMNYKF</sequence>
<evidence type="ECO:0000313" key="9">
    <source>
        <dbReference type="Proteomes" id="UP000010998"/>
    </source>
</evidence>
<dbReference type="eggNOG" id="COG3637">
    <property type="taxonomic scope" value="Bacteria"/>
</dbReference>
<feature type="domain" description="Outer membrane protein beta-barrel" evidence="7">
    <location>
        <begin position="9"/>
        <end position="225"/>
    </location>
</feature>
<dbReference type="InterPro" id="IPR027385">
    <property type="entry name" value="Beta-barrel_OMP"/>
</dbReference>
<dbReference type="AlphaFoldDB" id="L0KNL0"/>
<dbReference type="OrthoDB" id="9815357at2"/>
<feature type="chain" id="PRO_5003945070" evidence="6">
    <location>
        <begin position="21"/>
        <end position="225"/>
    </location>
</feature>
<keyword evidence="2 6" id="KW-0732">Signal</keyword>